<dbReference type="AlphaFoldDB" id="A0A133XF21"/>
<accession>A0A133XF21</accession>
<dbReference type="Pfam" id="PF02597">
    <property type="entry name" value="ThiS"/>
    <property type="match status" value="1"/>
</dbReference>
<reference evidence="1 2" key="1">
    <citation type="submission" date="2015-12" db="EMBL/GenBank/DDBJ databases">
        <title>Nitrous oxide reduction kinetics distinguish bacteria harboring typical versus atypical NosZ.</title>
        <authorList>
            <person name="Yoon S."/>
            <person name="Nissen S."/>
            <person name="Park D."/>
            <person name="Sanford R.A."/>
            <person name="Loeffler F.E."/>
        </authorList>
    </citation>
    <scope>NUCLEOTIDE SEQUENCE [LARGE SCALE GENOMIC DNA]</scope>
    <source>
        <strain evidence="1 2">ATCC BAA-841</strain>
    </source>
</reference>
<dbReference type="InterPro" id="IPR003749">
    <property type="entry name" value="ThiS/MoaD-like"/>
</dbReference>
<dbReference type="STRING" id="281362.AT959_16530"/>
<dbReference type="InterPro" id="IPR012675">
    <property type="entry name" value="Beta-grasp_dom_sf"/>
</dbReference>
<dbReference type="SUPFAM" id="SSF54285">
    <property type="entry name" value="MoaD/ThiS"/>
    <property type="match status" value="1"/>
</dbReference>
<dbReference type="EMBL" id="LODL01000035">
    <property type="protein sequence ID" value="KXB29548.1"/>
    <property type="molecule type" value="Genomic_DNA"/>
</dbReference>
<proteinExistence type="predicted"/>
<evidence type="ECO:0000313" key="2">
    <source>
        <dbReference type="Proteomes" id="UP000070186"/>
    </source>
</evidence>
<comment type="caution">
    <text evidence="1">The sequence shown here is derived from an EMBL/GenBank/DDBJ whole genome shotgun (WGS) entry which is preliminary data.</text>
</comment>
<dbReference type="InterPro" id="IPR016155">
    <property type="entry name" value="Mopterin_synth/thiamin_S_b"/>
</dbReference>
<name>A0A133XF21_9RHOO</name>
<evidence type="ECO:0000313" key="1">
    <source>
        <dbReference type="EMBL" id="KXB29548.1"/>
    </source>
</evidence>
<protein>
    <submittedName>
        <fullName evidence="1">Molybdopterin synthase sulfur carrier subunit</fullName>
    </submittedName>
</protein>
<gene>
    <name evidence="1" type="ORF">AT959_16530</name>
</gene>
<dbReference type="Gene3D" id="3.10.20.30">
    <property type="match status" value="1"/>
</dbReference>
<dbReference type="Proteomes" id="UP000070186">
    <property type="component" value="Unassembled WGS sequence"/>
</dbReference>
<dbReference type="CDD" id="cd17040">
    <property type="entry name" value="Ubl_MoaD_like"/>
    <property type="match status" value="1"/>
</dbReference>
<sequence>MRVTVKLYATLADYLPAGTRNNRLEVEVAESAAVDAVLAPFSLPAKLTHLVLLNGVFVPPGERATACLKDGDTLAVWPPIAGG</sequence>
<dbReference type="RefSeq" id="WP_066885378.1">
    <property type="nucleotide sequence ID" value="NZ_LODL01000035.1"/>
</dbReference>
<organism evidence="1 2">
    <name type="scientific">Dechloromonas denitrificans</name>
    <dbReference type="NCBI Taxonomy" id="281362"/>
    <lineage>
        <taxon>Bacteria</taxon>
        <taxon>Pseudomonadati</taxon>
        <taxon>Pseudomonadota</taxon>
        <taxon>Betaproteobacteria</taxon>
        <taxon>Rhodocyclales</taxon>
        <taxon>Azonexaceae</taxon>
        <taxon>Dechloromonas</taxon>
    </lineage>
</organism>
<keyword evidence="2" id="KW-1185">Reference proteome</keyword>